<dbReference type="STRING" id="135739.BTO32_16035"/>
<keyword evidence="1" id="KW-0963">Cytoplasm</keyword>
<evidence type="ECO:0000313" key="3">
    <source>
        <dbReference type="Proteomes" id="UP000189339"/>
    </source>
</evidence>
<protein>
    <recommendedName>
        <fullName evidence="1">Ubiquinone biosynthesis accessory factor UbiK</fullName>
    </recommendedName>
</protein>
<dbReference type="GO" id="GO:0006744">
    <property type="term" value="P:ubiquinone biosynthetic process"/>
    <property type="evidence" value="ECO:0007669"/>
    <property type="project" value="UniProtKB-UniRule"/>
</dbReference>
<dbReference type="GO" id="GO:0005829">
    <property type="term" value="C:cytosol"/>
    <property type="evidence" value="ECO:0007669"/>
    <property type="project" value="TreeGrafter"/>
</dbReference>
<comment type="subcellular location">
    <subcellularLocation>
        <location evidence="1">Cytoplasm</location>
    </subcellularLocation>
</comment>
<evidence type="ECO:0000256" key="1">
    <source>
        <dbReference type="HAMAP-Rule" id="MF_02216"/>
    </source>
</evidence>
<dbReference type="InterPro" id="IPR007475">
    <property type="entry name" value="UbiK"/>
</dbReference>
<dbReference type="OrthoDB" id="5297354at2"/>
<comment type="pathway">
    <text evidence="1">Cofactor biosynthesis; ubiquinone biosynthesis.</text>
</comment>
<accession>A0A1V2DP52</accession>
<organism evidence="2 3">
    <name type="scientific">Marinobacter lutaoensis</name>
    <dbReference type="NCBI Taxonomy" id="135739"/>
    <lineage>
        <taxon>Bacteria</taxon>
        <taxon>Pseudomonadati</taxon>
        <taxon>Pseudomonadota</taxon>
        <taxon>Gammaproteobacteria</taxon>
        <taxon>Pseudomonadales</taxon>
        <taxon>Marinobacteraceae</taxon>
        <taxon>Marinobacter</taxon>
    </lineage>
</organism>
<proteinExistence type="inferred from homology"/>
<dbReference type="PANTHER" id="PTHR38040:SF1">
    <property type="entry name" value="UBIQUINONE BIOSYNTHESIS ACCESSORY FACTOR UBIK"/>
    <property type="match status" value="1"/>
</dbReference>
<evidence type="ECO:0000313" key="2">
    <source>
        <dbReference type="EMBL" id="ONF42300.1"/>
    </source>
</evidence>
<keyword evidence="1" id="KW-0831">Ubiquinone biosynthesis</keyword>
<dbReference type="EMBL" id="MSCW01000011">
    <property type="protein sequence ID" value="ONF42300.1"/>
    <property type="molecule type" value="Genomic_DNA"/>
</dbReference>
<dbReference type="RefSeq" id="WP_076725673.1">
    <property type="nucleotide sequence ID" value="NZ_JABWTC010000016.1"/>
</dbReference>
<sequence>MKGPQDILAQLQGQLGQFVPDMARAAREDIETQARATVMAILSRLELVTREEFDAQQAVLLKTREKVEALEARVAELERRLLDQ</sequence>
<comment type="similarity">
    <text evidence="1">Belongs to the UbiK family.</text>
</comment>
<dbReference type="AlphaFoldDB" id="A0A1V2DP52"/>
<dbReference type="HAMAP" id="MF_02216">
    <property type="entry name" value="UbiK"/>
    <property type="match status" value="1"/>
</dbReference>
<reference evidence="2 3" key="1">
    <citation type="submission" date="2016-12" db="EMBL/GenBank/DDBJ databases">
        <title>Marinobacter lutaoensis whole genome sequencing.</title>
        <authorList>
            <person name="Verma A."/>
            <person name="Krishnamurthi S."/>
        </authorList>
    </citation>
    <scope>NUCLEOTIDE SEQUENCE [LARGE SCALE GENOMIC DNA]</scope>
    <source>
        <strain evidence="2 3">T5054</strain>
    </source>
</reference>
<name>A0A1V2DP52_9GAMM</name>
<comment type="function">
    <text evidence="1">Required for efficient ubiquinone (coenzyme Q) biosynthesis. UbiK is probably an accessory factor of Ubi enzymes and facilitates ubiquinone biosynthesis by acting as an assembly factor, a targeting factor, or both.</text>
</comment>
<comment type="caution">
    <text evidence="2">The sequence shown here is derived from an EMBL/GenBank/DDBJ whole genome shotgun (WGS) entry which is preliminary data.</text>
</comment>
<dbReference type="Proteomes" id="UP000189339">
    <property type="component" value="Unassembled WGS sequence"/>
</dbReference>
<gene>
    <name evidence="1" type="primary">ubiK</name>
    <name evidence="2" type="ORF">BTO32_16035</name>
</gene>
<keyword evidence="3" id="KW-1185">Reference proteome</keyword>
<dbReference type="PANTHER" id="PTHR38040">
    <property type="entry name" value="UBIQUINONE BIOSYNTHESIS ACCESSORY FACTOR UBIK"/>
    <property type="match status" value="1"/>
</dbReference>
<dbReference type="Pfam" id="PF04380">
    <property type="entry name" value="BMFP"/>
    <property type="match status" value="1"/>
</dbReference>
<dbReference type="UniPathway" id="UPA00232"/>